<dbReference type="InterPro" id="IPR036291">
    <property type="entry name" value="NAD(P)-bd_dom_sf"/>
</dbReference>
<proteinExistence type="predicted"/>
<dbReference type="InterPro" id="IPR051783">
    <property type="entry name" value="NAD(P)-dependent_oxidoreduct"/>
</dbReference>
<keyword evidence="3" id="KW-1185">Reference proteome</keyword>
<dbReference type="PANTHER" id="PTHR48079">
    <property type="entry name" value="PROTEIN YEEZ"/>
    <property type="match status" value="1"/>
</dbReference>
<dbReference type="PANTHER" id="PTHR48079:SF6">
    <property type="entry name" value="NAD(P)-BINDING DOMAIN-CONTAINING PROTEIN-RELATED"/>
    <property type="match status" value="1"/>
</dbReference>
<gene>
    <name evidence="2" type="ORF">M0639_11115</name>
</gene>
<dbReference type="RefSeq" id="WP_064075180.1">
    <property type="nucleotide sequence ID" value="NZ_CP096563.1"/>
</dbReference>
<evidence type="ECO:0000313" key="3">
    <source>
        <dbReference type="Proteomes" id="UP000831484"/>
    </source>
</evidence>
<protein>
    <submittedName>
        <fullName evidence="2">SDR family oxidoreductase</fullName>
    </submittedName>
</protein>
<feature type="domain" description="NAD(P)-binding" evidence="1">
    <location>
        <begin position="10"/>
        <end position="119"/>
    </location>
</feature>
<sequence>MDAVRVLITGATGYIGGRLAPRLVEEGHRVRVVVRSPEKLRDVPWHDSVEIKRGDLTDSATLSGVFDDIDVVYYLVHAMGGGGSFSDIDKRSAENVAAAARDAGVRRIVYLGGLHPSDRELSTHLQSRLEVGRILLDSEVPAVVFQAGVVIGSGSASFEMVRHLTNRLPVMTTPKWVHNNIQPIAVRDVLHYLIAAAATTPEVNRAFDIGGPDVMQYGEMMNTYADVAGLVRRRILVLPVLTPRLAGHWVGLVTPIPRGLAMPLIESLQNDAVMHNHDIDGFIPPPAEGLTPYREAVRLALRKIDTGEVETAWSGATIAGAPSDPLPSDPDWAGEAVYVDHRERDCAADPKTLWSVVESIGGENGWYSFPLAWAIRGWMDRAVGGVGLRRGRRDPRRLNTGEALDFWRVEEIDRGKLLRLRAEMKVPGGAWLELRVSEGPAGADGRPVGSHLDQRAVFFPRGLAGRAYWYSILPFHGVVFQGMITNITGAAEREMAAVQETGAVQEAGAVHETAGAKDTESAAD</sequence>
<evidence type="ECO:0000259" key="1">
    <source>
        <dbReference type="Pfam" id="PF13460"/>
    </source>
</evidence>
<dbReference type="SUPFAM" id="SSF51735">
    <property type="entry name" value="NAD(P)-binding Rossmann-fold domains"/>
    <property type="match status" value="1"/>
</dbReference>
<dbReference type="GO" id="GO:0004029">
    <property type="term" value="F:aldehyde dehydrogenase (NAD+) activity"/>
    <property type="evidence" value="ECO:0007669"/>
    <property type="project" value="TreeGrafter"/>
</dbReference>
<dbReference type="EMBL" id="CP096563">
    <property type="protein sequence ID" value="UPU45201.1"/>
    <property type="molecule type" value="Genomic_DNA"/>
</dbReference>
<dbReference type="GO" id="GO:0005737">
    <property type="term" value="C:cytoplasm"/>
    <property type="evidence" value="ECO:0007669"/>
    <property type="project" value="TreeGrafter"/>
</dbReference>
<dbReference type="Pfam" id="PF13460">
    <property type="entry name" value="NAD_binding_10"/>
    <property type="match status" value="1"/>
</dbReference>
<dbReference type="Pfam" id="PF11066">
    <property type="entry name" value="DUF2867"/>
    <property type="match status" value="1"/>
</dbReference>
<reference evidence="3" key="1">
    <citation type="journal article" date="2022" name="Environ. Microbiol.">
        <title>Functional analysis, diversity, and distribution of carbendazim hydrolases MheI and CbmA, responsible for the initial step in carbendazim degradation.</title>
        <authorList>
            <person name="Zhang M."/>
            <person name="Bai X."/>
            <person name="Li Q."/>
            <person name="Zhang L."/>
            <person name="Zhu Q."/>
            <person name="Gao S."/>
            <person name="Ke Z."/>
            <person name="Jiang M."/>
            <person name="Hu J."/>
            <person name="Qiu J."/>
            <person name="Hong Q."/>
        </authorList>
    </citation>
    <scope>NUCLEOTIDE SEQUENCE [LARGE SCALE GENOMIC DNA]</scope>
    <source>
        <strain evidence="3">djl-6</strain>
    </source>
</reference>
<name>A0AB38RJQ1_RHOSG</name>
<dbReference type="SUPFAM" id="SSF55961">
    <property type="entry name" value="Bet v1-like"/>
    <property type="match status" value="1"/>
</dbReference>
<evidence type="ECO:0000313" key="2">
    <source>
        <dbReference type="EMBL" id="UPU45201.1"/>
    </source>
</evidence>
<dbReference type="Gene3D" id="3.40.50.720">
    <property type="entry name" value="NAD(P)-binding Rossmann-like Domain"/>
    <property type="match status" value="1"/>
</dbReference>
<dbReference type="InterPro" id="IPR021295">
    <property type="entry name" value="DUF2867"/>
</dbReference>
<dbReference type="Proteomes" id="UP000831484">
    <property type="component" value="Chromosome"/>
</dbReference>
<organism evidence="2 3">
    <name type="scientific">Rhodococcus qingshengii JCM 15477</name>
    <dbReference type="NCBI Taxonomy" id="1303681"/>
    <lineage>
        <taxon>Bacteria</taxon>
        <taxon>Bacillati</taxon>
        <taxon>Actinomycetota</taxon>
        <taxon>Actinomycetes</taxon>
        <taxon>Mycobacteriales</taxon>
        <taxon>Nocardiaceae</taxon>
        <taxon>Rhodococcus</taxon>
        <taxon>Rhodococcus erythropolis group</taxon>
    </lineage>
</organism>
<dbReference type="AlphaFoldDB" id="A0AB38RJQ1"/>
<dbReference type="InterPro" id="IPR016040">
    <property type="entry name" value="NAD(P)-bd_dom"/>
</dbReference>
<dbReference type="CDD" id="cd05245">
    <property type="entry name" value="SDR_a2"/>
    <property type="match status" value="1"/>
</dbReference>
<accession>A0AB38RJQ1</accession>